<evidence type="ECO:0000313" key="2">
    <source>
        <dbReference type="Proteomes" id="UP001156666"/>
    </source>
</evidence>
<dbReference type="InterPro" id="IPR042279">
    <property type="entry name" value="Pep_M60_3"/>
</dbReference>
<reference evidence="1" key="1">
    <citation type="journal article" date="2014" name="Int. J. Syst. Evol. Microbiol.">
        <title>Complete genome sequence of Corynebacterium casei LMG S-19264T (=DSM 44701T), isolated from a smear-ripened cheese.</title>
        <authorList>
            <consortium name="US DOE Joint Genome Institute (JGI-PGF)"/>
            <person name="Walter F."/>
            <person name="Albersmeier A."/>
            <person name="Kalinowski J."/>
            <person name="Ruckert C."/>
        </authorList>
    </citation>
    <scope>NUCLEOTIDE SEQUENCE</scope>
    <source>
        <strain evidence="1">NBRC 108769</strain>
    </source>
</reference>
<sequence length="95" mass="11253">MQYQSRGFARNIDIVALYGWEGLRKINGFYYEKVKRDSTFDPYDIDDDEFIRTASEKLGYDLAQLFEFWGILPSNDLLRELHPMPIDPAIKKKEE</sequence>
<reference evidence="1" key="2">
    <citation type="submission" date="2023-01" db="EMBL/GenBank/DDBJ databases">
        <title>Draft genome sequence of Portibacter lacus strain NBRC 108769.</title>
        <authorList>
            <person name="Sun Q."/>
            <person name="Mori K."/>
        </authorList>
    </citation>
    <scope>NUCLEOTIDE SEQUENCE</scope>
    <source>
        <strain evidence="1">NBRC 108769</strain>
    </source>
</reference>
<dbReference type="Proteomes" id="UP001156666">
    <property type="component" value="Unassembled WGS sequence"/>
</dbReference>
<gene>
    <name evidence="1" type="ORF">GCM10007940_41760</name>
</gene>
<dbReference type="AlphaFoldDB" id="A0AA37WIB3"/>
<organism evidence="1 2">
    <name type="scientific">Portibacter lacus</name>
    <dbReference type="NCBI Taxonomy" id="1099794"/>
    <lineage>
        <taxon>Bacteria</taxon>
        <taxon>Pseudomonadati</taxon>
        <taxon>Bacteroidota</taxon>
        <taxon>Saprospiria</taxon>
        <taxon>Saprospirales</taxon>
        <taxon>Haliscomenobacteraceae</taxon>
        <taxon>Portibacter</taxon>
    </lineage>
</organism>
<name>A0AA37WIB3_9BACT</name>
<dbReference type="Gene3D" id="1.10.390.30">
    <property type="entry name" value="Peptidase M60, enhancin-like domain 3"/>
    <property type="match status" value="1"/>
</dbReference>
<comment type="caution">
    <text evidence="1">The sequence shown here is derived from an EMBL/GenBank/DDBJ whole genome shotgun (WGS) entry which is preliminary data.</text>
</comment>
<evidence type="ECO:0008006" key="3">
    <source>
        <dbReference type="Google" id="ProtNLM"/>
    </source>
</evidence>
<proteinExistence type="predicted"/>
<dbReference type="RefSeq" id="WP_235291746.1">
    <property type="nucleotide sequence ID" value="NZ_BSOH01000027.1"/>
</dbReference>
<keyword evidence="2" id="KW-1185">Reference proteome</keyword>
<dbReference type="EMBL" id="BSOH01000027">
    <property type="protein sequence ID" value="GLR19560.1"/>
    <property type="molecule type" value="Genomic_DNA"/>
</dbReference>
<accession>A0AA37WIB3</accession>
<protein>
    <recommendedName>
        <fullName evidence="3">Peptidase M60 domain-containing protein</fullName>
    </recommendedName>
</protein>
<evidence type="ECO:0000313" key="1">
    <source>
        <dbReference type="EMBL" id="GLR19560.1"/>
    </source>
</evidence>